<organism evidence="2 3">
    <name type="scientific">Sclerotinia nivalis</name>
    <dbReference type="NCBI Taxonomy" id="352851"/>
    <lineage>
        <taxon>Eukaryota</taxon>
        <taxon>Fungi</taxon>
        <taxon>Dikarya</taxon>
        <taxon>Ascomycota</taxon>
        <taxon>Pezizomycotina</taxon>
        <taxon>Leotiomycetes</taxon>
        <taxon>Helotiales</taxon>
        <taxon>Sclerotiniaceae</taxon>
        <taxon>Sclerotinia</taxon>
    </lineage>
</organism>
<accession>A0A9X0DPT0</accession>
<evidence type="ECO:0000256" key="1">
    <source>
        <dbReference type="SAM" id="SignalP"/>
    </source>
</evidence>
<evidence type="ECO:0000313" key="2">
    <source>
        <dbReference type="EMBL" id="KAJ8070080.1"/>
    </source>
</evidence>
<keyword evidence="3" id="KW-1185">Reference proteome</keyword>
<dbReference type="EMBL" id="JAPEIS010000001">
    <property type="protein sequence ID" value="KAJ8070080.1"/>
    <property type="molecule type" value="Genomic_DNA"/>
</dbReference>
<gene>
    <name evidence="2" type="ORF">OCU04_000475</name>
</gene>
<protein>
    <submittedName>
        <fullName evidence="2">Uncharacterized protein</fullName>
    </submittedName>
</protein>
<proteinExistence type="predicted"/>
<feature type="chain" id="PRO_5040908914" evidence="1">
    <location>
        <begin position="19"/>
        <end position="134"/>
    </location>
</feature>
<dbReference type="AlphaFoldDB" id="A0A9X0DPT0"/>
<sequence>MFLILKALTYSIISPLLSLHYNKPPPHNPTTPRKQENQLPQSINTIFPHRHPRKEYQLFIFQVPNPISTISSYLLTSRFPIPMSVSLYPHSHPNIPHKFLRPASPFVIIKPSLNHLPTFFTHHTTKKEKKKKNT</sequence>
<dbReference type="Proteomes" id="UP001152300">
    <property type="component" value="Unassembled WGS sequence"/>
</dbReference>
<name>A0A9X0DPT0_9HELO</name>
<feature type="signal peptide" evidence="1">
    <location>
        <begin position="1"/>
        <end position="18"/>
    </location>
</feature>
<reference evidence="2" key="1">
    <citation type="submission" date="2022-11" db="EMBL/GenBank/DDBJ databases">
        <title>Genome Resource of Sclerotinia nivalis Strain SnTB1, a Plant Pathogen Isolated from American Ginseng.</title>
        <authorList>
            <person name="Fan S."/>
        </authorList>
    </citation>
    <scope>NUCLEOTIDE SEQUENCE</scope>
    <source>
        <strain evidence="2">SnTB1</strain>
    </source>
</reference>
<keyword evidence="1" id="KW-0732">Signal</keyword>
<comment type="caution">
    <text evidence="2">The sequence shown here is derived from an EMBL/GenBank/DDBJ whole genome shotgun (WGS) entry which is preliminary data.</text>
</comment>
<evidence type="ECO:0000313" key="3">
    <source>
        <dbReference type="Proteomes" id="UP001152300"/>
    </source>
</evidence>